<keyword evidence="9" id="KW-1185">Reference proteome</keyword>
<dbReference type="AlphaFoldDB" id="A0A830BFH5"/>
<dbReference type="PANTHER" id="PTHR11802:SF31">
    <property type="entry name" value="SERINE CARBOXYPEPTIDASE-LIKE 34"/>
    <property type="match status" value="1"/>
</dbReference>
<dbReference type="Pfam" id="PF00450">
    <property type="entry name" value="Peptidase_S10"/>
    <property type="match status" value="1"/>
</dbReference>
<evidence type="ECO:0000256" key="2">
    <source>
        <dbReference type="ARBA" id="ARBA00022645"/>
    </source>
</evidence>
<dbReference type="InterPro" id="IPR033124">
    <property type="entry name" value="Ser_caboxypep_his_AS"/>
</dbReference>
<comment type="similarity">
    <text evidence="1">Belongs to the peptidase S10 family.</text>
</comment>
<sequence length="469" mass="52944">MVGVLAMGCMSMSPIPAQQVADRVWWLPGQPRVSFKQYAGYVTVSQTHGRALFYWFFEATKDPQNKPLVLWLNGGPGCSSIGFGQSEELGPFFPQNGKQPRLKFNNNSWNHAANLLFLESPVGVGFSYTNTSSDLDQLGDNITAIDSYNFLLSWFQRFPQFQSHHFYIAGESYSGHYAPQLAKVIVDKNKVALDDDHINLKGILIGNAVLDDETDQKGLIDYAWDHAVISDALYDKIKSKCNFSKSKLSHDCDDALDEYFEVYRIIDMYSLYTPTCVDASLTTNLRPYSHLTATAPRLISANTNRSWHTRPLSQGYDPCAYHYTEAFLNRPDVQRSLHANVTKLSYPWTHCSDIISKWNDAPVSILPTLRELIAAGQRIWVFSGDTDGRVPVTGTRYGLKKLGLRIVQDWTPWYTNNKQVGGWTVEYEGNLRFVTIRGAGHEVPAIKPIQALQLIVHFLENQTLPSKPF</sequence>
<evidence type="ECO:0000256" key="5">
    <source>
        <dbReference type="ARBA" id="ARBA00022801"/>
    </source>
</evidence>
<dbReference type="GO" id="GO:0005773">
    <property type="term" value="C:vacuole"/>
    <property type="evidence" value="ECO:0007669"/>
    <property type="project" value="TreeGrafter"/>
</dbReference>
<dbReference type="Proteomes" id="UP000653305">
    <property type="component" value="Unassembled WGS sequence"/>
</dbReference>
<keyword evidence="4" id="KW-0732">Signal</keyword>
<dbReference type="PRINTS" id="PR00724">
    <property type="entry name" value="CRBOXYPTASEC"/>
</dbReference>
<keyword evidence="5" id="KW-0378">Hydrolase</keyword>
<dbReference type="Gene3D" id="3.40.50.1820">
    <property type="entry name" value="alpha/beta hydrolase"/>
    <property type="match status" value="1"/>
</dbReference>
<proteinExistence type="inferred from homology"/>
<dbReference type="OrthoDB" id="443318at2759"/>
<name>A0A830BFH5_9LAMI</name>
<dbReference type="PROSITE" id="PS00560">
    <property type="entry name" value="CARBOXYPEPT_SER_HIS"/>
    <property type="match status" value="1"/>
</dbReference>
<evidence type="ECO:0000256" key="6">
    <source>
        <dbReference type="ARBA" id="ARBA00023157"/>
    </source>
</evidence>
<evidence type="ECO:0000256" key="4">
    <source>
        <dbReference type="ARBA" id="ARBA00022729"/>
    </source>
</evidence>
<dbReference type="PANTHER" id="PTHR11802">
    <property type="entry name" value="SERINE PROTEASE FAMILY S10 SERINE CARBOXYPEPTIDASE"/>
    <property type="match status" value="1"/>
</dbReference>
<dbReference type="InterPro" id="IPR029058">
    <property type="entry name" value="AB_hydrolase_fold"/>
</dbReference>
<evidence type="ECO:0000313" key="8">
    <source>
        <dbReference type="EMBL" id="GFP83023.1"/>
    </source>
</evidence>
<dbReference type="Gene3D" id="3.40.50.11320">
    <property type="match status" value="1"/>
</dbReference>
<evidence type="ECO:0000256" key="7">
    <source>
        <dbReference type="ARBA" id="ARBA00023180"/>
    </source>
</evidence>
<dbReference type="EMBL" id="BMAC01000056">
    <property type="protein sequence ID" value="GFP83023.1"/>
    <property type="molecule type" value="Genomic_DNA"/>
</dbReference>
<dbReference type="SUPFAM" id="SSF53474">
    <property type="entry name" value="alpha/beta-Hydrolases"/>
    <property type="match status" value="1"/>
</dbReference>
<evidence type="ECO:0000256" key="3">
    <source>
        <dbReference type="ARBA" id="ARBA00022670"/>
    </source>
</evidence>
<protein>
    <submittedName>
        <fullName evidence="8">Serine carboxypeptidase-like 34</fullName>
    </submittedName>
</protein>
<organism evidence="8 9">
    <name type="scientific">Phtheirospermum japonicum</name>
    <dbReference type="NCBI Taxonomy" id="374723"/>
    <lineage>
        <taxon>Eukaryota</taxon>
        <taxon>Viridiplantae</taxon>
        <taxon>Streptophyta</taxon>
        <taxon>Embryophyta</taxon>
        <taxon>Tracheophyta</taxon>
        <taxon>Spermatophyta</taxon>
        <taxon>Magnoliopsida</taxon>
        <taxon>eudicotyledons</taxon>
        <taxon>Gunneridae</taxon>
        <taxon>Pentapetalae</taxon>
        <taxon>asterids</taxon>
        <taxon>lamiids</taxon>
        <taxon>Lamiales</taxon>
        <taxon>Orobanchaceae</taxon>
        <taxon>Orobanchaceae incertae sedis</taxon>
        <taxon>Phtheirospermum</taxon>
    </lineage>
</organism>
<keyword evidence="7" id="KW-0325">Glycoprotein</keyword>
<evidence type="ECO:0000313" key="9">
    <source>
        <dbReference type="Proteomes" id="UP000653305"/>
    </source>
</evidence>
<keyword evidence="6" id="KW-1015">Disulfide bond</keyword>
<dbReference type="InterPro" id="IPR001563">
    <property type="entry name" value="Peptidase_S10"/>
</dbReference>
<dbReference type="FunFam" id="3.40.50.11320:FF:000001">
    <property type="entry name" value="Carboxypeptidase"/>
    <property type="match status" value="1"/>
</dbReference>
<reference evidence="8" key="1">
    <citation type="submission" date="2020-07" db="EMBL/GenBank/DDBJ databases">
        <title>Ethylene signaling mediates host invasion by parasitic plants.</title>
        <authorList>
            <person name="Yoshida S."/>
        </authorList>
    </citation>
    <scope>NUCLEOTIDE SEQUENCE</scope>
    <source>
        <strain evidence="8">Okayama</strain>
    </source>
</reference>
<dbReference type="FunFam" id="3.40.50.1820:FF:000013">
    <property type="entry name" value="Carboxypeptidase"/>
    <property type="match status" value="1"/>
</dbReference>
<accession>A0A830BFH5</accession>
<keyword evidence="3" id="KW-0645">Protease</keyword>
<gene>
    <name evidence="8" type="ORF">PHJA_000445400</name>
</gene>
<dbReference type="GO" id="GO:0004185">
    <property type="term" value="F:serine-type carboxypeptidase activity"/>
    <property type="evidence" value="ECO:0007669"/>
    <property type="project" value="InterPro"/>
</dbReference>
<dbReference type="Gene3D" id="6.10.250.940">
    <property type="match status" value="1"/>
</dbReference>
<evidence type="ECO:0000256" key="1">
    <source>
        <dbReference type="ARBA" id="ARBA00009431"/>
    </source>
</evidence>
<keyword evidence="2 8" id="KW-0121">Carboxypeptidase</keyword>
<dbReference type="GO" id="GO:0006508">
    <property type="term" value="P:proteolysis"/>
    <property type="evidence" value="ECO:0007669"/>
    <property type="project" value="UniProtKB-KW"/>
</dbReference>
<comment type="caution">
    <text evidence="8">The sequence shown here is derived from an EMBL/GenBank/DDBJ whole genome shotgun (WGS) entry which is preliminary data.</text>
</comment>